<dbReference type="EMBL" id="BART01000886">
    <property type="protein sequence ID" value="GAG58201.1"/>
    <property type="molecule type" value="Genomic_DNA"/>
</dbReference>
<dbReference type="PANTHER" id="PTHR43489">
    <property type="entry name" value="ISOMERASE"/>
    <property type="match status" value="1"/>
</dbReference>
<reference evidence="3" key="1">
    <citation type="journal article" date="2014" name="Front. Microbiol.">
        <title>High frequency of phylogenetically diverse reductive dehalogenase-homologous genes in deep subseafloor sedimentary metagenomes.</title>
        <authorList>
            <person name="Kawai M."/>
            <person name="Futagami T."/>
            <person name="Toyoda A."/>
            <person name="Takaki Y."/>
            <person name="Nishi S."/>
            <person name="Hori S."/>
            <person name="Arai W."/>
            <person name="Tsubouchi T."/>
            <person name="Morono Y."/>
            <person name="Uchiyama I."/>
            <person name="Ito T."/>
            <person name="Fujiyama A."/>
            <person name="Inagaki F."/>
            <person name="Takami H."/>
        </authorList>
    </citation>
    <scope>NUCLEOTIDE SEQUENCE</scope>
    <source>
        <strain evidence="3">Expedition CK06-06</strain>
    </source>
</reference>
<evidence type="ECO:0000256" key="1">
    <source>
        <dbReference type="ARBA" id="ARBA00023235"/>
    </source>
</evidence>
<dbReference type="Pfam" id="PF01261">
    <property type="entry name" value="AP_endonuc_2"/>
    <property type="match status" value="1"/>
</dbReference>
<dbReference type="InterPro" id="IPR013022">
    <property type="entry name" value="Xyl_isomerase-like_TIM-brl"/>
</dbReference>
<name>X1ADQ3_9ZZZZ</name>
<accession>X1ADQ3</accession>
<dbReference type="Gene3D" id="3.20.20.150">
    <property type="entry name" value="Divalent-metal-dependent TIM barrel enzymes"/>
    <property type="match status" value="1"/>
</dbReference>
<evidence type="ECO:0000313" key="3">
    <source>
        <dbReference type="EMBL" id="GAG58201.1"/>
    </source>
</evidence>
<feature type="domain" description="Xylose isomerase-like TIM barrel" evidence="2">
    <location>
        <begin position="20"/>
        <end position="239"/>
    </location>
</feature>
<keyword evidence="1" id="KW-0413">Isomerase</keyword>
<dbReference type="InterPro" id="IPR036237">
    <property type="entry name" value="Xyl_isomerase-like_sf"/>
</dbReference>
<sequence length="256" mass="30320">MKFSLCVDSIYPKDDLKEKLQKIKQAGFNFIEFWDWRDKDLELIINSGLKVSNFSGNRMSSLTLDNKEKVIQEISTSIDIAKRLKCKRIMLLSDVLENDGSVKIDSLSSEKKLLRLYDNLRVLVEVAKKRDVMLVIEPLNTVKDHKNYYLDSFQKTLKLIQSINSEHLKILYDIYHMQIMEGNIFETLQKYHEFIGYIHIANVPYRCEPWMGELDYKFIFKELSKVYSGVVGFEFFVKEKCFTYEKLYEWVQSINL</sequence>
<evidence type="ECO:0000259" key="2">
    <source>
        <dbReference type="Pfam" id="PF01261"/>
    </source>
</evidence>
<dbReference type="PIRSF" id="PIRSF006241">
    <property type="entry name" value="HyI"/>
    <property type="match status" value="1"/>
</dbReference>
<dbReference type="SUPFAM" id="SSF51658">
    <property type="entry name" value="Xylose isomerase-like"/>
    <property type="match status" value="1"/>
</dbReference>
<dbReference type="GO" id="GO:0016853">
    <property type="term" value="F:isomerase activity"/>
    <property type="evidence" value="ECO:0007669"/>
    <property type="project" value="UniProtKB-KW"/>
</dbReference>
<proteinExistence type="predicted"/>
<gene>
    <name evidence="3" type="ORF">S01H4_03567</name>
</gene>
<dbReference type="AlphaFoldDB" id="X1ADQ3"/>
<comment type="caution">
    <text evidence="3">The sequence shown here is derived from an EMBL/GenBank/DDBJ whole genome shotgun (WGS) entry which is preliminary data.</text>
</comment>
<protein>
    <recommendedName>
        <fullName evidence="2">Xylose isomerase-like TIM barrel domain-containing protein</fullName>
    </recommendedName>
</protein>
<organism evidence="3">
    <name type="scientific">marine sediment metagenome</name>
    <dbReference type="NCBI Taxonomy" id="412755"/>
    <lineage>
        <taxon>unclassified sequences</taxon>
        <taxon>metagenomes</taxon>
        <taxon>ecological metagenomes</taxon>
    </lineage>
</organism>
<dbReference type="InterPro" id="IPR026040">
    <property type="entry name" value="HyI-like"/>
</dbReference>
<dbReference type="InterPro" id="IPR050417">
    <property type="entry name" value="Sugar_Epim/Isomerase"/>
</dbReference>